<accession>A0ABD3QPA4</accession>
<name>A0ABD3QPA4_9STRA</name>
<gene>
    <name evidence="2" type="ORF">HJC23_010317</name>
</gene>
<feature type="region of interest" description="Disordered" evidence="1">
    <location>
        <begin position="1"/>
        <end position="20"/>
    </location>
</feature>
<evidence type="ECO:0000313" key="3">
    <source>
        <dbReference type="Proteomes" id="UP001516023"/>
    </source>
</evidence>
<reference evidence="2 3" key="1">
    <citation type="journal article" date="2020" name="G3 (Bethesda)">
        <title>Improved Reference Genome for Cyclotella cryptica CCMP332, a Model for Cell Wall Morphogenesis, Salinity Adaptation, and Lipid Production in Diatoms (Bacillariophyta).</title>
        <authorList>
            <person name="Roberts W.R."/>
            <person name="Downey K.M."/>
            <person name="Ruck E.C."/>
            <person name="Traller J.C."/>
            <person name="Alverson A.J."/>
        </authorList>
    </citation>
    <scope>NUCLEOTIDE SEQUENCE [LARGE SCALE GENOMIC DNA]</scope>
    <source>
        <strain evidence="2 3">CCMP332</strain>
    </source>
</reference>
<protein>
    <submittedName>
        <fullName evidence="2">Uncharacterized protein</fullName>
    </submittedName>
</protein>
<feature type="compositionally biased region" description="Low complexity" evidence="1">
    <location>
        <begin position="1"/>
        <end position="13"/>
    </location>
</feature>
<dbReference type="EMBL" id="JABMIG020000023">
    <property type="protein sequence ID" value="KAL3801973.1"/>
    <property type="molecule type" value="Genomic_DNA"/>
</dbReference>
<feature type="compositionally biased region" description="Low complexity" evidence="1">
    <location>
        <begin position="208"/>
        <end position="226"/>
    </location>
</feature>
<feature type="compositionally biased region" description="Polar residues" evidence="1">
    <location>
        <begin position="191"/>
        <end position="206"/>
    </location>
</feature>
<evidence type="ECO:0000256" key="1">
    <source>
        <dbReference type="SAM" id="MobiDB-lite"/>
    </source>
</evidence>
<dbReference type="AlphaFoldDB" id="A0ABD3QPA4"/>
<keyword evidence="3" id="KW-1185">Reference proteome</keyword>
<dbReference type="Proteomes" id="UP001516023">
    <property type="component" value="Unassembled WGS sequence"/>
</dbReference>
<feature type="region of interest" description="Disordered" evidence="1">
    <location>
        <begin position="189"/>
        <end position="226"/>
    </location>
</feature>
<sequence>MSRGGASSFSNNSGGFGGGGSGTFGPGFDVQDWGGSNPSRSSSCSSLELAASLFPNLQSFERASNNVGLLNELGNRRMSGNLNFNYNGQQNYPNIGVGMGSRDSAALFEGILQRGNGNDVTLEDMQRFLSSRFFHGNRVETLPSGPGDPTLNLTGLASSFHQMQRQIEMQRQTELQHLLLLQHQQQGAPLANSTGRKPQLHQQYNPVSYRRSGSRSSQGSISSVSAFGHRNSFTGRNWTQEKAEESARTAVPTENVLQADFARNDGMDKMLFVRTKDPFPLSLTKPNDGETNSLQSENFPPSVVTVASSTNSNSREFKRQRTNSSSSFEALLSAFGDDLAEIDKETSESNADAYDDENRSSWCSSNSFAFKKGDMDHLDGIFCNDEDTPDASRSNTPSQDLALRQAELFQSMALRHFMSQANPSILASQAIQTNLANMSRNSVQRRESVASGHSIELAMKRLSSVLKENSYVNQSSSKNIPPDDPRRQLDIFLTQYGETGKKARERMLKAIEDTESSLAKIHAWDRSLGLRKCHNRTVVKTRRSRAQIKAFLLGAKPPKEPKQRPKKAR</sequence>
<organism evidence="2 3">
    <name type="scientific">Cyclotella cryptica</name>
    <dbReference type="NCBI Taxonomy" id="29204"/>
    <lineage>
        <taxon>Eukaryota</taxon>
        <taxon>Sar</taxon>
        <taxon>Stramenopiles</taxon>
        <taxon>Ochrophyta</taxon>
        <taxon>Bacillariophyta</taxon>
        <taxon>Coscinodiscophyceae</taxon>
        <taxon>Thalassiosirophycidae</taxon>
        <taxon>Stephanodiscales</taxon>
        <taxon>Stephanodiscaceae</taxon>
        <taxon>Cyclotella</taxon>
    </lineage>
</organism>
<comment type="caution">
    <text evidence="2">The sequence shown here is derived from an EMBL/GenBank/DDBJ whole genome shotgun (WGS) entry which is preliminary data.</text>
</comment>
<evidence type="ECO:0000313" key="2">
    <source>
        <dbReference type="EMBL" id="KAL3801973.1"/>
    </source>
</evidence>
<proteinExistence type="predicted"/>